<name>A0AAP0J125_9MAGN</name>
<sequence>MGNKADKLGQRILDDRWGSQGIWMMGKLPKHEVVELYICWEFNCFGYWLDVCSVVGSIMIVVGLYIYLWSKGKEEAFHAMNGCDDVDQRQITPLLV</sequence>
<evidence type="ECO:0000256" key="1">
    <source>
        <dbReference type="SAM" id="Phobius"/>
    </source>
</evidence>
<dbReference type="Proteomes" id="UP001419268">
    <property type="component" value="Unassembled WGS sequence"/>
</dbReference>
<evidence type="ECO:0000313" key="3">
    <source>
        <dbReference type="Proteomes" id="UP001419268"/>
    </source>
</evidence>
<accession>A0AAP0J125</accession>
<keyword evidence="3" id="KW-1185">Reference proteome</keyword>
<keyword evidence="1" id="KW-0812">Transmembrane</keyword>
<feature type="transmembrane region" description="Helical" evidence="1">
    <location>
        <begin position="45"/>
        <end position="68"/>
    </location>
</feature>
<keyword evidence="1" id="KW-0472">Membrane</keyword>
<reference evidence="2 3" key="1">
    <citation type="submission" date="2024-01" db="EMBL/GenBank/DDBJ databases">
        <title>Genome assemblies of Stephania.</title>
        <authorList>
            <person name="Yang L."/>
        </authorList>
    </citation>
    <scope>NUCLEOTIDE SEQUENCE [LARGE SCALE GENOMIC DNA]</scope>
    <source>
        <strain evidence="2">JXDWG</strain>
        <tissue evidence="2">Leaf</tissue>
    </source>
</reference>
<dbReference type="EMBL" id="JBBNAG010000006">
    <property type="protein sequence ID" value="KAK9125458.1"/>
    <property type="molecule type" value="Genomic_DNA"/>
</dbReference>
<proteinExistence type="predicted"/>
<evidence type="ECO:0000313" key="2">
    <source>
        <dbReference type="EMBL" id="KAK9125458.1"/>
    </source>
</evidence>
<organism evidence="2 3">
    <name type="scientific">Stephania cephalantha</name>
    <dbReference type="NCBI Taxonomy" id="152367"/>
    <lineage>
        <taxon>Eukaryota</taxon>
        <taxon>Viridiplantae</taxon>
        <taxon>Streptophyta</taxon>
        <taxon>Embryophyta</taxon>
        <taxon>Tracheophyta</taxon>
        <taxon>Spermatophyta</taxon>
        <taxon>Magnoliopsida</taxon>
        <taxon>Ranunculales</taxon>
        <taxon>Menispermaceae</taxon>
        <taxon>Menispermoideae</taxon>
        <taxon>Cissampelideae</taxon>
        <taxon>Stephania</taxon>
    </lineage>
</organism>
<comment type="caution">
    <text evidence="2">The sequence shown here is derived from an EMBL/GenBank/DDBJ whole genome shotgun (WGS) entry which is preliminary data.</text>
</comment>
<gene>
    <name evidence="2" type="ORF">Scep_014304</name>
</gene>
<keyword evidence="1" id="KW-1133">Transmembrane helix</keyword>
<dbReference type="AlphaFoldDB" id="A0AAP0J125"/>
<protein>
    <submittedName>
        <fullName evidence="2">Uncharacterized protein</fullName>
    </submittedName>
</protein>